<protein>
    <submittedName>
        <fullName evidence="5">LacI family transcriptional regulator</fullName>
    </submittedName>
</protein>
<dbReference type="InterPro" id="IPR028082">
    <property type="entry name" value="Peripla_BP_I"/>
</dbReference>
<keyword evidence="1" id="KW-0805">Transcription regulation</keyword>
<organism evidence="5 6">
    <name type="scientific">Paenibacillus naphthalenovorans</name>
    <dbReference type="NCBI Taxonomy" id="162209"/>
    <lineage>
        <taxon>Bacteria</taxon>
        <taxon>Bacillati</taxon>
        <taxon>Bacillota</taxon>
        <taxon>Bacilli</taxon>
        <taxon>Bacillales</taxon>
        <taxon>Paenibacillaceae</taxon>
        <taxon>Paenibacillus</taxon>
    </lineage>
</organism>
<dbReference type="PROSITE" id="PS50932">
    <property type="entry name" value="HTH_LACI_2"/>
    <property type="match status" value="1"/>
</dbReference>
<dbReference type="KEGG" id="pnp:IJ22_34210"/>
<dbReference type="SUPFAM" id="SSF47413">
    <property type="entry name" value="lambda repressor-like DNA-binding domains"/>
    <property type="match status" value="1"/>
</dbReference>
<reference evidence="6" key="1">
    <citation type="submission" date="2015-12" db="EMBL/GenBank/DDBJ databases">
        <title>Complete genome sequences of two moderately thermophilic Paenibacillus species.</title>
        <authorList>
            <person name="Butler R.III."/>
            <person name="Wang J."/>
            <person name="Stark B.C."/>
            <person name="Pombert J.-F."/>
        </authorList>
    </citation>
    <scope>NUCLEOTIDE SEQUENCE [LARGE SCALE GENOMIC DNA]</scope>
    <source>
        <strain evidence="6">32O-Y</strain>
    </source>
</reference>
<dbReference type="SMART" id="SM00354">
    <property type="entry name" value="HTH_LACI"/>
    <property type="match status" value="1"/>
</dbReference>
<sequence length="382" mass="42162">MTGSLYQEIMNACTFYIWYRLEEVAGIVTRKEVAALAGVSEATVSRVLNGVGPMKEETKQRVLLAARELNYHPNAIAQSFARRRSGNLGVVLPYVPKVHIFSTYYFSEVLSGIGAQVKESGYDMLLMFRSPGEESDYTRMFRSQKVDACIILGAMDTPGERAELKKLEEGGFPFCLVNQHYAGERYNEVDADHETGSYLAVRHLLDSGYRGIAMLNGPPPFSNSGDRLRGYARALREAGLLEPGTEAGVRDGIPPHWYYEGNYSRTSGYKAAAEIYRHLGRIDAVFVSNDRMAVGLMQGLRELGCIPGKDLAVIGYDDSDAARMTDPPLTSVAVPFYEMGRLAAKNLLLRSAGGPEADAGLDAFQLKLETKLIIRQSCRKKS</sequence>
<dbReference type="InterPro" id="IPR010982">
    <property type="entry name" value="Lambda_DNA-bd_dom_sf"/>
</dbReference>
<dbReference type="CDD" id="cd06267">
    <property type="entry name" value="PBP1_LacI_sugar_binding-like"/>
    <property type="match status" value="1"/>
</dbReference>
<dbReference type="GO" id="GO:0003700">
    <property type="term" value="F:DNA-binding transcription factor activity"/>
    <property type="evidence" value="ECO:0007669"/>
    <property type="project" value="TreeGrafter"/>
</dbReference>
<evidence type="ECO:0000256" key="1">
    <source>
        <dbReference type="ARBA" id="ARBA00023015"/>
    </source>
</evidence>
<dbReference type="Gene3D" id="3.40.50.2300">
    <property type="match status" value="2"/>
</dbReference>
<feature type="domain" description="HTH lacI-type" evidence="4">
    <location>
        <begin position="28"/>
        <end position="82"/>
    </location>
</feature>
<gene>
    <name evidence="5" type="ORF">IJ22_34210</name>
</gene>
<accession>A0A0U2VSW6</accession>
<dbReference type="PANTHER" id="PTHR30146">
    <property type="entry name" value="LACI-RELATED TRANSCRIPTIONAL REPRESSOR"/>
    <property type="match status" value="1"/>
</dbReference>
<dbReference type="InterPro" id="IPR000843">
    <property type="entry name" value="HTH_LacI"/>
</dbReference>
<evidence type="ECO:0000313" key="5">
    <source>
        <dbReference type="EMBL" id="ALS23782.1"/>
    </source>
</evidence>
<dbReference type="CDD" id="cd01392">
    <property type="entry name" value="HTH_LacI"/>
    <property type="match status" value="1"/>
</dbReference>
<dbReference type="SUPFAM" id="SSF53822">
    <property type="entry name" value="Periplasmic binding protein-like I"/>
    <property type="match status" value="1"/>
</dbReference>
<dbReference type="Pfam" id="PF00356">
    <property type="entry name" value="LacI"/>
    <property type="match status" value="1"/>
</dbReference>
<keyword evidence="6" id="KW-1185">Reference proteome</keyword>
<name>A0A0U2VSW6_9BACL</name>
<dbReference type="InterPro" id="IPR046335">
    <property type="entry name" value="LacI/GalR-like_sensor"/>
</dbReference>
<evidence type="ECO:0000313" key="6">
    <source>
        <dbReference type="Proteomes" id="UP000061660"/>
    </source>
</evidence>
<proteinExistence type="predicted"/>
<evidence type="ECO:0000256" key="2">
    <source>
        <dbReference type="ARBA" id="ARBA00023125"/>
    </source>
</evidence>
<dbReference type="STRING" id="162209.IJ22_34210"/>
<keyword evidence="3" id="KW-0804">Transcription</keyword>
<dbReference type="PATRIC" id="fig|162209.4.peg.3660"/>
<dbReference type="AlphaFoldDB" id="A0A0U2VSW6"/>
<reference evidence="5 6" key="2">
    <citation type="journal article" date="2016" name="Genome Announc.">
        <title>Complete Genome Sequences of Two Interactive Moderate Thermophiles, Paenibacillus napthalenovorans 32O-Y and Paenibacillus sp. 32O-W.</title>
        <authorList>
            <person name="Butler R.R.III."/>
            <person name="Wang J."/>
            <person name="Stark B.C."/>
            <person name="Pombert J.F."/>
        </authorList>
    </citation>
    <scope>NUCLEOTIDE SEQUENCE [LARGE SCALE GENOMIC DNA]</scope>
    <source>
        <strain evidence="5 6">32O-Y</strain>
    </source>
</reference>
<dbReference type="PANTHER" id="PTHR30146:SF109">
    <property type="entry name" value="HTH-TYPE TRANSCRIPTIONAL REGULATOR GALS"/>
    <property type="match status" value="1"/>
</dbReference>
<evidence type="ECO:0000259" key="4">
    <source>
        <dbReference type="PROSITE" id="PS50932"/>
    </source>
</evidence>
<dbReference type="GO" id="GO:0000976">
    <property type="term" value="F:transcription cis-regulatory region binding"/>
    <property type="evidence" value="ECO:0007669"/>
    <property type="project" value="TreeGrafter"/>
</dbReference>
<dbReference type="Pfam" id="PF13377">
    <property type="entry name" value="Peripla_BP_3"/>
    <property type="match status" value="1"/>
</dbReference>
<keyword evidence="2" id="KW-0238">DNA-binding</keyword>
<evidence type="ECO:0000256" key="3">
    <source>
        <dbReference type="ARBA" id="ARBA00023163"/>
    </source>
</evidence>
<dbReference type="EMBL" id="CP013652">
    <property type="protein sequence ID" value="ALS23782.1"/>
    <property type="molecule type" value="Genomic_DNA"/>
</dbReference>
<dbReference type="Gene3D" id="1.10.260.40">
    <property type="entry name" value="lambda repressor-like DNA-binding domains"/>
    <property type="match status" value="1"/>
</dbReference>
<dbReference type="Proteomes" id="UP000061660">
    <property type="component" value="Chromosome"/>
</dbReference>